<organism evidence="2 3">
    <name type="scientific">Penicillium fimorum</name>
    <dbReference type="NCBI Taxonomy" id="1882269"/>
    <lineage>
        <taxon>Eukaryota</taxon>
        <taxon>Fungi</taxon>
        <taxon>Dikarya</taxon>
        <taxon>Ascomycota</taxon>
        <taxon>Pezizomycotina</taxon>
        <taxon>Eurotiomycetes</taxon>
        <taxon>Eurotiomycetidae</taxon>
        <taxon>Eurotiales</taxon>
        <taxon>Aspergillaceae</taxon>
        <taxon>Penicillium</taxon>
    </lineage>
</organism>
<dbReference type="OrthoDB" id="4757095at2759"/>
<protein>
    <recommendedName>
        <fullName evidence="1">DUF7730 domain-containing protein</fullName>
    </recommendedName>
</protein>
<evidence type="ECO:0000259" key="1">
    <source>
        <dbReference type="Pfam" id="PF24864"/>
    </source>
</evidence>
<evidence type="ECO:0000313" key="2">
    <source>
        <dbReference type="EMBL" id="KAJ5513252.1"/>
    </source>
</evidence>
<feature type="domain" description="DUF7730" evidence="1">
    <location>
        <begin position="159"/>
        <end position="202"/>
    </location>
</feature>
<accession>A0A9W9XZV3</accession>
<name>A0A9W9XZV3_9EURO</name>
<proteinExistence type="predicted"/>
<evidence type="ECO:0000313" key="3">
    <source>
        <dbReference type="Proteomes" id="UP001149954"/>
    </source>
</evidence>
<reference evidence="2" key="1">
    <citation type="submission" date="2022-12" db="EMBL/GenBank/DDBJ databases">
        <authorList>
            <person name="Petersen C."/>
        </authorList>
    </citation>
    <scope>NUCLEOTIDE SEQUENCE</scope>
    <source>
        <strain evidence="2">IBT 29495</strain>
    </source>
</reference>
<reference evidence="2" key="2">
    <citation type="journal article" date="2023" name="IMA Fungus">
        <title>Comparative genomic study of the Penicillium genus elucidates a diverse pangenome and 15 lateral gene transfer events.</title>
        <authorList>
            <person name="Petersen C."/>
            <person name="Sorensen T."/>
            <person name="Nielsen M.R."/>
            <person name="Sondergaard T.E."/>
            <person name="Sorensen J.L."/>
            <person name="Fitzpatrick D.A."/>
            <person name="Frisvad J.C."/>
            <person name="Nielsen K.L."/>
        </authorList>
    </citation>
    <scope>NUCLEOTIDE SEQUENCE</scope>
    <source>
        <strain evidence="2">IBT 29495</strain>
    </source>
</reference>
<keyword evidence="3" id="KW-1185">Reference proteome</keyword>
<dbReference type="Pfam" id="PF24864">
    <property type="entry name" value="DUF7730"/>
    <property type="match status" value="1"/>
</dbReference>
<dbReference type="AlphaFoldDB" id="A0A9W9XZV3"/>
<dbReference type="EMBL" id="JAPWDS010000002">
    <property type="protein sequence ID" value="KAJ5513252.1"/>
    <property type="molecule type" value="Genomic_DNA"/>
</dbReference>
<dbReference type="Proteomes" id="UP001149954">
    <property type="component" value="Unassembled WGS sequence"/>
</dbReference>
<dbReference type="PANTHER" id="PTHR38790">
    <property type="entry name" value="2EXR DOMAIN-CONTAINING PROTEIN-RELATED"/>
    <property type="match status" value="1"/>
</dbReference>
<sequence length="292" mass="33014">MPMHLQTPASGHSLPHSRRINISNLKRHQLVADGGHRFQHGATENLPSAKHSLLYSNLCPPKSTFSSGNTISVVECCIFFDQASANGNDPTNKLWAFYAASLAISVHAVIIAGDRLLVALWGTALHQLTTGHTTTRTPSGDLTREELILCYFYNLVEDYSEAIDIVFQKNTFLFNHTDTFIEFTHTLLPQRTSMIRNLQLSFLDPGGPTWNRCCQVLATMLPGLKNLTIHLYPHVTNRLDDWLIPLHQIQQATVFDVLLIKPWYLDLQWEKSIGLVYAPFQFVGGDVERREY</sequence>
<comment type="caution">
    <text evidence="2">The sequence shown here is derived from an EMBL/GenBank/DDBJ whole genome shotgun (WGS) entry which is preliminary data.</text>
</comment>
<gene>
    <name evidence="2" type="ORF">N7463_002804</name>
</gene>
<dbReference type="InterPro" id="IPR056632">
    <property type="entry name" value="DUF7730"/>
</dbReference>